<dbReference type="Proteomes" id="UP000245926">
    <property type="component" value="Chromosome"/>
</dbReference>
<dbReference type="EMBL" id="CP029550">
    <property type="protein sequence ID" value="AWN39394.1"/>
    <property type="molecule type" value="Genomic_DNA"/>
</dbReference>
<accession>A0A2U8W003</accession>
<keyword evidence="1" id="KW-0472">Membrane</keyword>
<keyword evidence="1" id="KW-0812">Transmembrane</keyword>
<proteinExistence type="predicted"/>
<dbReference type="OrthoDB" id="7848123at2"/>
<evidence type="ECO:0000256" key="1">
    <source>
        <dbReference type="SAM" id="Phobius"/>
    </source>
</evidence>
<organism evidence="2 3">
    <name type="scientific">Methylobacterium durans</name>
    <dbReference type="NCBI Taxonomy" id="2202825"/>
    <lineage>
        <taxon>Bacteria</taxon>
        <taxon>Pseudomonadati</taxon>
        <taxon>Pseudomonadota</taxon>
        <taxon>Alphaproteobacteria</taxon>
        <taxon>Hyphomicrobiales</taxon>
        <taxon>Methylobacteriaceae</taxon>
        <taxon>Methylobacterium</taxon>
    </lineage>
</organism>
<dbReference type="NCBIfam" id="TIGR03054">
    <property type="entry name" value="photo_alph_chp1"/>
    <property type="match status" value="1"/>
</dbReference>
<dbReference type="RefSeq" id="WP_109886932.1">
    <property type="nucleotide sequence ID" value="NZ_CP029550.1"/>
</dbReference>
<reference evidence="3" key="1">
    <citation type="submission" date="2018-05" db="EMBL/GenBank/DDBJ databases">
        <title>Complete Genome Sequence of Methylobacterium sp. 17SD2-17.</title>
        <authorList>
            <person name="Srinivasan S."/>
        </authorList>
    </citation>
    <scope>NUCLEOTIDE SEQUENCE [LARGE SCALE GENOMIC DNA]</scope>
    <source>
        <strain evidence="3">17SD2-17</strain>
    </source>
</reference>
<protein>
    <recommendedName>
        <fullName evidence="4">Photosynthetic complex assembly protein</fullName>
    </recommendedName>
</protein>
<dbReference type="InterPro" id="IPR017495">
    <property type="entry name" value="PuhC"/>
</dbReference>
<dbReference type="KEGG" id="mets:DK389_01030"/>
<evidence type="ECO:0000313" key="2">
    <source>
        <dbReference type="EMBL" id="AWN39394.1"/>
    </source>
</evidence>
<feature type="transmembrane region" description="Helical" evidence="1">
    <location>
        <begin position="12"/>
        <end position="32"/>
    </location>
</feature>
<dbReference type="AlphaFoldDB" id="A0A2U8W003"/>
<keyword evidence="1" id="KW-1133">Transmembrane helix</keyword>
<evidence type="ECO:0000313" key="3">
    <source>
        <dbReference type="Proteomes" id="UP000245926"/>
    </source>
</evidence>
<keyword evidence="3" id="KW-1185">Reference proteome</keyword>
<sequence>MSNDVESVPVAAPALIGAGALIGFTLLAVAIGRSGGVGITEKPEANPVASLALTVEDRSDGAITLHEAGSDRLVATVAPGQDGFLRATLRGFGQARLRAGHGRAEPFRLTRFDDGSLTLSDEATGRRVNLEAFGPTNAGAFARLLPETLLPEGSTIR</sequence>
<gene>
    <name evidence="2" type="ORF">DK389_01030</name>
</gene>
<name>A0A2U8W003_9HYPH</name>
<evidence type="ECO:0008006" key="4">
    <source>
        <dbReference type="Google" id="ProtNLM"/>
    </source>
</evidence>